<name>A0A1H7JF87_9ACTN</name>
<feature type="transmembrane region" description="Helical" evidence="1">
    <location>
        <begin position="21"/>
        <end position="39"/>
    </location>
</feature>
<evidence type="ECO:0000256" key="1">
    <source>
        <dbReference type="SAM" id="Phobius"/>
    </source>
</evidence>
<dbReference type="AlphaFoldDB" id="A0A1H7JF87"/>
<organism evidence="2 3">
    <name type="scientific">Nonomuraea pusilla</name>
    <dbReference type="NCBI Taxonomy" id="46177"/>
    <lineage>
        <taxon>Bacteria</taxon>
        <taxon>Bacillati</taxon>
        <taxon>Actinomycetota</taxon>
        <taxon>Actinomycetes</taxon>
        <taxon>Streptosporangiales</taxon>
        <taxon>Streptosporangiaceae</taxon>
        <taxon>Nonomuraea</taxon>
    </lineage>
</organism>
<keyword evidence="1" id="KW-0472">Membrane</keyword>
<evidence type="ECO:0000313" key="2">
    <source>
        <dbReference type="EMBL" id="SEK72567.1"/>
    </source>
</evidence>
<proteinExistence type="predicted"/>
<protein>
    <submittedName>
        <fullName evidence="2">Uncharacterized protein</fullName>
    </submittedName>
</protein>
<accession>A0A1H7JF87</accession>
<keyword evidence="1" id="KW-0812">Transmembrane</keyword>
<dbReference type="Pfam" id="PF20064">
    <property type="entry name" value="DUF6463"/>
    <property type="match status" value="1"/>
</dbReference>
<feature type="transmembrane region" description="Helical" evidence="1">
    <location>
        <begin position="103"/>
        <end position="136"/>
    </location>
</feature>
<evidence type="ECO:0000313" key="3">
    <source>
        <dbReference type="Proteomes" id="UP000198953"/>
    </source>
</evidence>
<dbReference type="Proteomes" id="UP000198953">
    <property type="component" value="Unassembled WGS sequence"/>
</dbReference>
<reference evidence="2 3" key="1">
    <citation type="submission" date="2016-10" db="EMBL/GenBank/DDBJ databases">
        <authorList>
            <person name="de Groot N.N."/>
        </authorList>
    </citation>
    <scope>NUCLEOTIDE SEQUENCE [LARGE SCALE GENOMIC DNA]</scope>
    <source>
        <strain evidence="2 3">DSM 43357</strain>
    </source>
</reference>
<keyword evidence="3" id="KW-1185">Reference proteome</keyword>
<dbReference type="STRING" id="46177.SAMN05660976_01086"/>
<keyword evidence="1" id="KW-1133">Transmembrane helix</keyword>
<gene>
    <name evidence="2" type="ORF">SAMN05660976_01086</name>
</gene>
<feature type="transmembrane region" description="Helical" evidence="1">
    <location>
        <begin position="71"/>
        <end position="91"/>
    </location>
</feature>
<dbReference type="EMBL" id="FOBF01000002">
    <property type="protein sequence ID" value="SEK72567.1"/>
    <property type="molecule type" value="Genomic_DNA"/>
</dbReference>
<dbReference type="InterPro" id="IPR045590">
    <property type="entry name" value="DUF6463"/>
</dbReference>
<sequence length="148" mass="15635">MVGGMRTRPSAGKAGGTLTRWVPRLIIAIALVHFVWAFAQPNAWAAIASDGFVRALVDIEPDDYFAREASVWFLAAGVALLALGTLSRHLVRTTGRLPAQLGWYLVGIGAPLCVLYFPVTGGWPVLAIGVLALLAAREPVKADESAGA</sequence>